<gene>
    <name evidence="7" type="ORF">H9966_01320</name>
</gene>
<name>A0A9D2FXI1_9BACT</name>
<dbReference type="InterPro" id="IPR016446">
    <property type="entry name" value="Flavin_OxRdtase_Frp"/>
</dbReference>
<dbReference type="Gene3D" id="3.40.109.10">
    <property type="entry name" value="NADH Oxidase"/>
    <property type="match status" value="1"/>
</dbReference>
<accession>A0A9D2FXI1</accession>
<dbReference type="PANTHER" id="PTHR43425">
    <property type="entry name" value="OXYGEN-INSENSITIVE NADPH NITROREDUCTASE"/>
    <property type="match status" value="1"/>
</dbReference>
<reference evidence="7" key="2">
    <citation type="submission" date="2021-04" db="EMBL/GenBank/DDBJ databases">
        <authorList>
            <person name="Gilroy R."/>
        </authorList>
    </citation>
    <scope>NUCLEOTIDE SEQUENCE</scope>
    <source>
        <strain evidence="7">ChiHecec3B27-8219</strain>
    </source>
</reference>
<dbReference type="PIRSF" id="PIRSF005426">
    <property type="entry name" value="Frp"/>
    <property type="match status" value="1"/>
</dbReference>
<organism evidence="7 8">
    <name type="scientific">Candidatus Prevotella avicola</name>
    <dbReference type="NCBI Taxonomy" id="2838738"/>
    <lineage>
        <taxon>Bacteria</taxon>
        <taxon>Pseudomonadati</taxon>
        <taxon>Bacteroidota</taxon>
        <taxon>Bacteroidia</taxon>
        <taxon>Bacteroidales</taxon>
        <taxon>Prevotellaceae</taxon>
        <taxon>Prevotella</taxon>
    </lineage>
</organism>
<evidence type="ECO:0000256" key="5">
    <source>
        <dbReference type="PIRNR" id="PIRNR005426"/>
    </source>
</evidence>
<proteinExistence type="inferred from homology"/>
<evidence type="ECO:0000256" key="1">
    <source>
        <dbReference type="ARBA" id="ARBA00008366"/>
    </source>
</evidence>
<evidence type="ECO:0000313" key="7">
    <source>
        <dbReference type="EMBL" id="HIZ68521.1"/>
    </source>
</evidence>
<dbReference type="AlphaFoldDB" id="A0A9D2FXI1"/>
<dbReference type="Pfam" id="PF00881">
    <property type="entry name" value="Nitroreductase"/>
    <property type="match status" value="1"/>
</dbReference>
<dbReference type="InterPro" id="IPR000415">
    <property type="entry name" value="Nitroreductase-like"/>
</dbReference>
<feature type="domain" description="Nitroreductase" evidence="6">
    <location>
        <begin position="4"/>
        <end position="159"/>
    </location>
</feature>
<dbReference type="PANTHER" id="PTHR43425:SF2">
    <property type="entry name" value="OXYGEN-INSENSITIVE NADPH NITROREDUCTASE"/>
    <property type="match status" value="1"/>
</dbReference>
<evidence type="ECO:0000256" key="4">
    <source>
        <dbReference type="ARBA" id="ARBA00023002"/>
    </source>
</evidence>
<dbReference type="GO" id="GO:0016491">
    <property type="term" value="F:oxidoreductase activity"/>
    <property type="evidence" value="ECO:0007669"/>
    <property type="project" value="UniProtKB-UniRule"/>
</dbReference>
<dbReference type="EMBL" id="DXBE01000014">
    <property type="protein sequence ID" value="HIZ68521.1"/>
    <property type="molecule type" value="Genomic_DNA"/>
</dbReference>
<dbReference type="Proteomes" id="UP000824055">
    <property type="component" value="Unassembled WGS sequence"/>
</dbReference>
<dbReference type="InterPro" id="IPR029479">
    <property type="entry name" value="Nitroreductase"/>
</dbReference>
<keyword evidence="3 5" id="KW-0288">FMN</keyword>
<keyword evidence="5" id="KW-0521">NADP</keyword>
<sequence length="250" mass="29159">MESLRQRRTIRKYAQREVSDELLHRLLEEAERTPTMGNLQLYSVVITRDEEMKKALAPAHFQQPMLREAPVTLTFCADFRRTTLWAENRQATPGYDNFLSFLNAMTDALLYTQTFCNLAEEEGLGTCFLGTTVYMPQLIIDTLRLPRLVFPVATITLGWPAEQPPQPDRLPLEAMIHQETYQDYTPERIDRFYQPKESLPENQYFVDINHKQTLAQVFTDLRYTKKDNEAMSQGMIEALRRQGFLPSENE</sequence>
<evidence type="ECO:0000256" key="2">
    <source>
        <dbReference type="ARBA" id="ARBA00022630"/>
    </source>
</evidence>
<evidence type="ECO:0000313" key="8">
    <source>
        <dbReference type="Proteomes" id="UP000824055"/>
    </source>
</evidence>
<keyword evidence="4 5" id="KW-0560">Oxidoreductase</keyword>
<keyword evidence="2 5" id="KW-0285">Flavoprotein</keyword>
<reference evidence="7" key="1">
    <citation type="journal article" date="2021" name="PeerJ">
        <title>Extensive microbial diversity within the chicken gut microbiome revealed by metagenomics and culture.</title>
        <authorList>
            <person name="Gilroy R."/>
            <person name="Ravi A."/>
            <person name="Getino M."/>
            <person name="Pursley I."/>
            <person name="Horton D.L."/>
            <person name="Alikhan N.F."/>
            <person name="Baker D."/>
            <person name="Gharbi K."/>
            <person name="Hall N."/>
            <person name="Watson M."/>
            <person name="Adriaenssens E.M."/>
            <person name="Foster-Nyarko E."/>
            <person name="Jarju S."/>
            <person name="Secka A."/>
            <person name="Antonio M."/>
            <person name="Oren A."/>
            <person name="Chaudhuri R.R."/>
            <person name="La Ragione R."/>
            <person name="Hildebrand F."/>
            <person name="Pallen M.J."/>
        </authorList>
    </citation>
    <scope>NUCLEOTIDE SEQUENCE</scope>
    <source>
        <strain evidence="7">ChiHecec3B27-8219</strain>
    </source>
</reference>
<dbReference type="SUPFAM" id="SSF55469">
    <property type="entry name" value="FMN-dependent nitroreductase-like"/>
    <property type="match status" value="1"/>
</dbReference>
<comment type="caution">
    <text evidence="7">The sequence shown here is derived from an EMBL/GenBank/DDBJ whole genome shotgun (WGS) entry which is preliminary data.</text>
</comment>
<comment type="similarity">
    <text evidence="1 5">Belongs to the flavin oxidoreductase frp family.</text>
</comment>
<protein>
    <submittedName>
        <fullName evidence="7">Nitroreductase family protein</fullName>
    </submittedName>
</protein>
<evidence type="ECO:0000256" key="3">
    <source>
        <dbReference type="ARBA" id="ARBA00022643"/>
    </source>
</evidence>
<evidence type="ECO:0000259" key="6">
    <source>
        <dbReference type="Pfam" id="PF00881"/>
    </source>
</evidence>